<dbReference type="Gene3D" id="3.40.50.2300">
    <property type="match status" value="1"/>
</dbReference>
<dbReference type="InterPro" id="IPR036388">
    <property type="entry name" value="WH-like_DNA-bd_sf"/>
</dbReference>
<dbReference type="SMART" id="SM00862">
    <property type="entry name" value="Trans_reg_C"/>
    <property type="match status" value="1"/>
</dbReference>
<evidence type="ECO:0000259" key="11">
    <source>
        <dbReference type="PROSITE" id="PS51755"/>
    </source>
</evidence>
<feature type="modified residue" description="4-aspartylphosphate" evidence="8">
    <location>
        <position position="55"/>
    </location>
</feature>
<sequence length="242" mass="27360">MHSLHRILVLDDEPDVLAWIGAVLSEGGLQHTAVDSGLAMQRALREQPHSLVLMDLRLRGEDGLSLARELRRQSTVPIIMMSGKGDEADRVLGLELAADDYLVKPISGRELLARVRANLRRSTELSQPVARPDDPVRERYLFGDWVLDMSLRSLSRNDGVPCELTRGEFALLAAMVCRPQRIWSRDELIAQFRGSEAESYDRSVDVLILRLRRKIEPNPRQPTYIRTERGHGYVFGVTVTRG</sequence>
<dbReference type="CDD" id="cd00383">
    <property type="entry name" value="trans_reg_C"/>
    <property type="match status" value="1"/>
</dbReference>
<dbReference type="GO" id="GO:0000156">
    <property type="term" value="F:phosphorelay response regulator activity"/>
    <property type="evidence" value="ECO:0007669"/>
    <property type="project" value="TreeGrafter"/>
</dbReference>
<proteinExistence type="predicted"/>
<keyword evidence="5" id="KW-0805">Transcription regulation</keyword>
<dbReference type="InterPro" id="IPR001789">
    <property type="entry name" value="Sig_transdc_resp-reg_receiver"/>
</dbReference>
<protein>
    <submittedName>
        <fullName evidence="12">DNA-binding response regulator</fullName>
    </submittedName>
</protein>
<dbReference type="PANTHER" id="PTHR48111">
    <property type="entry name" value="REGULATOR OF RPOS"/>
    <property type="match status" value="1"/>
</dbReference>
<dbReference type="GO" id="GO:0032993">
    <property type="term" value="C:protein-DNA complex"/>
    <property type="evidence" value="ECO:0007669"/>
    <property type="project" value="TreeGrafter"/>
</dbReference>
<dbReference type="Pfam" id="PF00072">
    <property type="entry name" value="Response_reg"/>
    <property type="match status" value="1"/>
</dbReference>
<dbReference type="PANTHER" id="PTHR48111:SF4">
    <property type="entry name" value="DNA-BINDING DUAL TRANSCRIPTIONAL REGULATOR OMPR"/>
    <property type="match status" value="1"/>
</dbReference>
<dbReference type="GO" id="GO:0005829">
    <property type="term" value="C:cytosol"/>
    <property type="evidence" value="ECO:0007669"/>
    <property type="project" value="TreeGrafter"/>
</dbReference>
<feature type="domain" description="Response regulatory" evidence="10">
    <location>
        <begin position="6"/>
        <end position="119"/>
    </location>
</feature>
<name>A0A3N7HP97_9BURK</name>
<evidence type="ECO:0000256" key="4">
    <source>
        <dbReference type="ARBA" id="ARBA00023012"/>
    </source>
</evidence>
<keyword evidence="6 9" id="KW-0238">DNA-binding</keyword>
<reference evidence="12 13" key="1">
    <citation type="submission" date="2018-08" db="EMBL/GenBank/DDBJ databases">
        <authorList>
            <person name="Khan S.A."/>
            <person name="Jeon C.O."/>
            <person name="Chun B.H."/>
            <person name="Jeong S.E."/>
        </authorList>
    </citation>
    <scope>NUCLEOTIDE SEQUENCE [LARGE SCALE GENOMIC DNA]</scope>
    <source>
        <strain evidence="12 13">S-16</strain>
    </source>
</reference>
<dbReference type="SUPFAM" id="SSF46894">
    <property type="entry name" value="C-terminal effector domain of the bipartite response regulators"/>
    <property type="match status" value="1"/>
</dbReference>
<dbReference type="GO" id="GO:0000976">
    <property type="term" value="F:transcription cis-regulatory region binding"/>
    <property type="evidence" value="ECO:0007669"/>
    <property type="project" value="TreeGrafter"/>
</dbReference>
<evidence type="ECO:0000313" key="13">
    <source>
        <dbReference type="Proteomes" id="UP000267464"/>
    </source>
</evidence>
<dbReference type="PROSITE" id="PS51755">
    <property type="entry name" value="OMPR_PHOB"/>
    <property type="match status" value="1"/>
</dbReference>
<evidence type="ECO:0000256" key="7">
    <source>
        <dbReference type="ARBA" id="ARBA00023163"/>
    </source>
</evidence>
<dbReference type="Gene3D" id="1.10.10.10">
    <property type="entry name" value="Winged helix-like DNA-binding domain superfamily/Winged helix DNA-binding domain"/>
    <property type="match status" value="1"/>
</dbReference>
<dbReference type="GO" id="GO:0006355">
    <property type="term" value="P:regulation of DNA-templated transcription"/>
    <property type="evidence" value="ECO:0007669"/>
    <property type="project" value="InterPro"/>
</dbReference>
<comment type="subcellular location">
    <subcellularLocation>
        <location evidence="1">Cytoplasm</location>
    </subcellularLocation>
</comment>
<dbReference type="SUPFAM" id="SSF52172">
    <property type="entry name" value="CheY-like"/>
    <property type="match status" value="1"/>
</dbReference>
<comment type="caution">
    <text evidence="12">The sequence shown here is derived from an EMBL/GenBank/DDBJ whole genome shotgun (WGS) entry which is preliminary data.</text>
</comment>
<evidence type="ECO:0000313" key="12">
    <source>
        <dbReference type="EMBL" id="RQP24028.1"/>
    </source>
</evidence>
<feature type="DNA-binding region" description="OmpR/PhoB-type" evidence="9">
    <location>
        <begin position="137"/>
        <end position="237"/>
    </location>
</feature>
<evidence type="ECO:0000256" key="2">
    <source>
        <dbReference type="ARBA" id="ARBA00022490"/>
    </source>
</evidence>
<evidence type="ECO:0000256" key="6">
    <source>
        <dbReference type="ARBA" id="ARBA00023125"/>
    </source>
</evidence>
<evidence type="ECO:0000256" key="1">
    <source>
        <dbReference type="ARBA" id="ARBA00004496"/>
    </source>
</evidence>
<evidence type="ECO:0000256" key="3">
    <source>
        <dbReference type="ARBA" id="ARBA00022553"/>
    </source>
</evidence>
<dbReference type="InterPro" id="IPR039420">
    <property type="entry name" value="WalR-like"/>
</dbReference>
<keyword evidence="4" id="KW-0902">Two-component regulatory system</keyword>
<dbReference type="SMART" id="SM00448">
    <property type="entry name" value="REC"/>
    <property type="match status" value="1"/>
</dbReference>
<evidence type="ECO:0000256" key="9">
    <source>
        <dbReference type="PROSITE-ProRule" id="PRU01091"/>
    </source>
</evidence>
<keyword evidence="3 8" id="KW-0597">Phosphoprotein</keyword>
<keyword evidence="2" id="KW-0963">Cytoplasm</keyword>
<dbReference type="OrthoDB" id="165980at2"/>
<dbReference type="EMBL" id="QUSW01000003">
    <property type="protein sequence ID" value="RQP24028.1"/>
    <property type="molecule type" value="Genomic_DNA"/>
</dbReference>
<dbReference type="InterPro" id="IPR016032">
    <property type="entry name" value="Sig_transdc_resp-reg_C-effctor"/>
</dbReference>
<dbReference type="InterPro" id="IPR001867">
    <property type="entry name" value="OmpR/PhoB-type_DNA-bd"/>
</dbReference>
<evidence type="ECO:0000256" key="5">
    <source>
        <dbReference type="ARBA" id="ARBA00023015"/>
    </source>
</evidence>
<reference evidence="12 13" key="2">
    <citation type="submission" date="2018-12" db="EMBL/GenBank/DDBJ databases">
        <title>Rhizobacter gummiphilus sp. nov., a rubber-degrading bacterium isolated from the soil of a botanical garden in Japan.</title>
        <authorList>
            <person name="Shunsuke S.S."/>
        </authorList>
    </citation>
    <scope>NUCLEOTIDE SEQUENCE [LARGE SCALE GENOMIC DNA]</scope>
    <source>
        <strain evidence="12 13">S-16</strain>
    </source>
</reference>
<evidence type="ECO:0000256" key="8">
    <source>
        <dbReference type="PROSITE-ProRule" id="PRU00169"/>
    </source>
</evidence>
<dbReference type="FunFam" id="1.10.10.10:FF:000099">
    <property type="entry name" value="Two-component system response regulator TorR"/>
    <property type="match status" value="1"/>
</dbReference>
<dbReference type="PROSITE" id="PS50110">
    <property type="entry name" value="RESPONSE_REGULATORY"/>
    <property type="match status" value="1"/>
</dbReference>
<feature type="domain" description="OmpR/PhoB-type" evidence="11">
    <location>
        <begin position="137"/>
        <end position="237"/>
    </location>
</feature>
<gene>
    <name evidence="12" type="ORF">DZC73_11845</name>
</gene>
<dbReference type="Pfam" id="PF00486">
    <property type="entry name" value="Trans_reg_C"/>
    <property type="match status" value="1"/>
</dbReference>
<accession>A0A3N7HP97</accession>
<dbReference type="AlphaFoldDB" id="A0A3N7HP97"/>
<organism evidence="12 13">
    <name type="scientific">Piscinibacter terrae</name>
    <dbReference type="NCBI Taxonomy" id="2496871"/>
    <lineage>
        <taxon>Bacteria</taxon>
        <taxon>Pseudomonadati</taxon>
        <taxon>Pseudomonadota</taxon>
        <taxon>Betaproteobacteria</taxon>
        <taxon>Burkholderiales</taxon>
        <taxon>Sphaerotilaceae</taxon>
        <taxon>Piscinibacter</taxon>
    </lineage>
</organism>
<evidence type="ECO:0000259" key="10">
    <source>
        <dbReference type="PROSITE" id="PS50110"/>
    </source>
</evidence>
<dbReference type="Gene3D" id="6.10.250.690">
    <property type="match status" value="1"/>
</dbReference>
<dbReference type="InterPro" id="IPR011006">
    <property type="entry name" value="CheY-like_superfamily"/>
</dbReference>
<keyword evidence="7" id="KW-0804">Transcription</keyword>
<dbReference type="Proteomes" id="UP000267464">
    <property type="component" value="Unassembled WGS sequence"/>
</dbReference>
<keyword evidence="13" id="KW-1185">Reference proteome</keyword>